<dbReference type="GO" id="GO:0000824">
    <property type="term" value="F:inositol-1,4,5,6-tetrakisphosphate 3-kinase activity"/>
    <property type="evidence" value="ECO:0007669"/>
    <property type="project" value="TreeGrafter"/>
</dbReference>
<evidence type="ECO:0000313" key="7">
    <source>
        <dbReference type="Proteomes" id="UP000623687"/>
    </source>
</evidence>
<keyword evidence="7" id="KW-1185">Reference proteome</keyword>
<dbReference type="PANTHER" id="PTHR12400:SF108">
    <property type="entry name" value="KINASE"/>
    <property type="match status" value="1"/>
</dbReference>
<dbReference type="VEuPathDB" id="FungiDB:PC9H_001623"/>
<name>A0A8H7DWD3_PLEOS</name>
<evidence type="ECO:0000313" key="6">
    <source>
        <dbReference type="EMBL" id="KAF7441274.1"/>
    </source>
</evidence>
<dbReference type="RefSeq" id="XP_036637118.1">
    <property type="nucleotide sequence ID" value="XM_036771273.1"/>
</dbReference>
<dbReference type="GO" id="GO:0005634">
    <property type="term" value="C:nucleus"/>
    <property type="evidence" value="ECO:0007669"/>
    <property type="project" value="TreeGrafter"/>
</dbReference>
<dbReference type="Gene3D" id="3.30.470.160">
    <property type="entry name" value="Inositol polyphosphate kinase"/>
    <property type="match status" value="1"/>
</dbReference>
<dbReference type="GO" id="GO:0046854">
    <property type="term" value="P:phosphatidylinositol phosphate biosynthetic process"/>
    <property type="evidence" value="ECO:0007669"/>
    <property type="project" value="TreeGrafter"/>
</dbReference>
<feature type="region of interest" description="Disordered" evidence="5">
    <location>
        <begin position="1"/>
        <end position="21"/>
    </location>
</feature>
<organism evidence="6 7">
    <name type="scientific">Pleurotus ostreatus</name>
    <name type="common">Oyster mushroom</name>
    <name type="synonym">White-rot fungus</name>
    <dbReference type="NCBI Taxonomy" id="5322"/>
    <lineage>
        <taxon>Eukaryota</taxon>
        <taxon>Fungi</taxon>
        <taxon>Dikarya</taxon>
        <taxon>Basidiomycota</taxon>
        <taxon>Agaricomycotina</taxon>
        <taxon>Agaricomycetes</taxon>
        <taxon>Agaricomycetidae</taxon>
        <taxon>Agaricales</taxon>
        <taxon>Pleurotineae</taxon>
        <taxon>Pleurotaceae</taxon>
        <taxon>Pleurotus</taxon>
    </lineage>
</organism>
<proteinExistence type="inferred from homology"/>
<gene>
    <name evidence="6" type="ORF">PC9H_001623</name>
</gene>
<dbReference type="Proteomes" id="UP000623687">
    <property type="component" value="Unassembled WGS sequence"/>
</dbReference>
<dbReference type="EMBL" id="JACETU010000001">
    <property type="protein sequence ID" value="KAF7441274.1"/>
    <property type="molecule type" value="Genomic_DNA"/>
</dbReference>
<comment type="caution">
    <text evidence="6">The sequence shown here is derived from an EMBL/GenBank/DDBJ whole genome shotgun (WGS) entry which is preliminary data.</text>
</comment>
<dbReference type="GeneID" id="59371464"/>
<evidence type="ECO:0000256" key="4">
    <source>
        <dbReference type="RuleBase" id="RU363090"/>
    </source>
</evidence>
<comment type="similarity">
    <text evidence="1 4">Belongs to the inositol phosphokinase (IPK) family.</text>
</comment>
<accession>A0A8H7DWD3</accession>
<keyword evidence="3 4" id="KW-0418">Kinase</keyword>
<feature type="compositionally biased region" description="Polar residues" evidence="5">
    <location>
        <begin position="8"/>
        <end position="19"/>
    </location>
</feature>
<feature type="region of interest" description="Disordered" evidence="5">
    <location>
        <begin position="266"/>
        <end position="293"/>
    </location>
</feature>
<protein>
    <recommendedName>
        <fullName evidence="4">Kinase</fullName>
        <ecNumber evidence="4">2.7.-.-</ecNumber>
    </recommendedName>
</protein>
<dbReference type="GO" id="GO:0008440">
    <property type="term" value="F:inositol-1,4,5-trisphosphate 3-kinase activity"/>
    <property type="evidence" value="ECO:0007669"/>
    <property type="project" value="TreeGrafter"/>
</dbReference>
<dbReference type="EC" id="2.7.-.-" evidence="4"/>
<keyword evidence="2 4" id="KW-0808">Transferase</keyword>
<dbReference type="SUPFAM" id="SSF56104">
    <property type="entry name" value="SAICAR synthase-like"/>
    <property type="match status" value="1"/>
</dbReference>
<sequence>MASIELPSGSNKPLNTQVGGHSGVLATEDGSLLIKPALPLELQFYQTSVRDPGFAPLRHFVPKFYGTLSLQGKVDEGKGLEGGIAVTPVDSSEKDECAYSAKKSTQLTAQNLSHPFIKPNIIDIKLGTVLYDETASPDKVERMIKTAKDTTSLETGIRLTGFQVYNNDTGLPVNTPKAYGKSIKPADLPDGIARFFPVASAATTAENSNSGLTRSTLLPILRGIREDVAELKDAFAQVDMRMVGGSVLIVYEADEDKAKEGLKLLEEGAFEDEDDEDDEDESEDEQNKPGPPFVVKLIDFAHTRIVPGEGPDEGVLLGLNTVLRLLDGRIEQIELSD</sequence>
<evidence type="ECO:0000256" key="1">
    <source>
        <dbReference type="ARBA" id="ARBA00007374"/>
    </source>
</evidence>
<reference evidence="6" key="1">
    <citation type="submission" date="2019-07" db="EMBL/GenBank/DDBJ databases">
        <authorList>
            <person name="Palmer J.M."/>
        </authorList>
    </citation>
    <scope>NUCLEOTIDE SEQUENCE</scope>
    <source>
        <strain evidence="6">PC9</strain>
    </source>
</reference>
<evidence type="ECO:0000256" key="5">
    <source>
        <dbReference type="SAM" id="MobiDB-lite"/>
    </source>
</evidence>
<dbReference type="InterPro" id="IPR038286">
    <property type="entry name" value="IPK_sf"/>
</dbReference>
<dbReference type="OrthoDB" id="338650at2759"/>
<dbReference type="AlphaFoldDB" id="A0A8H7DWD3"/>
<feature type="compositionally biased region" description="Acidic residues" evidence="5">
    <location>
        <begin position="268"/>
        <end position="284"/>
    </location>
</feature>
<evidence type="ECO:0000256" key="2">
    <source>
        <dbReference type="ARBA" id="ARBA00022679"/>
    </source>
</evidence>
<dbReference type="GO" id="GO:0005737">
    <property type="term" value="C:cytoplasm"/>
    <property type="evidence" value="ECO:0007669"/>
    <property type="project" value="TreeGrafter"/>
</dbReference>
<dbReference type="PANTHER" id="PTHR12400">
    <property type="entry name" value="INOSITOL POLYPHOSPHATE KINASE"/>
    <property type="match status" value="1"/>
</dbReference>
<evidence type="ECO:0000256" key="3">
    <source>
        <dbReference type="ARBA" id="ARBA00022777"/>
    </source>
</evidence>
<dbReference type="Pfam" id="PF03770">
    <property type="entry name" value="IPK"/>
    <property type="match status" value="1"/>
</dbReference>
<dbReference type="InterPro" id="IPR005522">
    <property type="entry name" value="IPK"/>
</dbReference>
<dbReference type="GO" id="GO:0032958">
    <property type="term" value="P:inositol phosphate biosynthetic process"/>
    <property type="evidence" value="ECO:0007669"/>
    <property type="project" value="InterPro"/>
</dbReference>